<dbReference type="Proteomes" id="UP000039324">
    <property type="component" value="Unassembled WGS sequence"/>
</dbReference>
<dbReference type="STRING" id="37360.A0A0G4IKP5"/>
<evidence type="ECO:0000313" key="9">
    <source>
        <dbReference type="Proteomes" id="UP000039324"/>
    </source>
</evidence>
<evidence type="ECO:0000256" key="5">
    <source>
        <dbReference type="SAM" id="Phobius"/>
    </source>
</evidence>
<dbReference type="GO" id="GO:0061630">
    <property type="term" value="F:ubiquitin protein ligase activity"/>
    <property type="evidence" value="ECO:0007669"/>
    <property type="project" value="TreeGrafter"/>
</dbReference>
<dbReference type="CDD" id="cd16514">
    <property type="entry name" value="RING-HC_LONFs_rpt2"/>
    <property type="match status" value="1"/>
</dbReference>
<accession>A0A0G4IKP5</accession>
<protein>
    <recommendedName>
        <fullName evidence="6">RING-type domain-containing protein</fullName>
    </recommendedName>
</protein>
<dbReference type="SUPFAM" id="SSF88697">
    <property type="entry name" value="PUA domain-like"/>
    <property type="match status" value="1"/>
</dbReference>
<dbReference type="PANTHER" id="PTHR23327:SF42">
    <property type="entry name" value="LON PEPTIDASE N-TERMINAL DOMAIN AND RING FINGER PROTEIN C14F5.10C"/>
    <property type="match status" value="1"/>
</dbReference>
<evidence type="ECO:0000256" key="3">
    <source>
        <dbReference type="ARBA" id="ARBA00022833"/>
    </source>
</evidence>
<dbReference type="OrthoDB" id="264917at2759"/>
<dbReference type="Gene3D" id="1.20.58.1480">
    <property type="match status" value="1"/>
</dbReference>
<evidence type="ECO:0000313" key="8">
    <source>
        <dbReference type="EMBL" id="SPR00527.1"/>
    </source>
</evidence>
<reference evidence="7 9" key="1">
    <citation type="submission" date="2015-02" db="EMBL/GenBank/DDBJ databases">
        <authorList>
            <person name="Chooi Y.-H."/>
        </authorList>
    </citation>
    <scope>NUCLEOTIDE SEQUENCE [LARGE SCALE GENOMIC DNA]</scope>
    <source>
        <strain evidence="7">E3</strain>
    </source>
</reference>
<dbReference type="SMART" id="SM00184">
    <property type="entry name" value="RING"/>
    <property type="match status" value="1"/>
</dbReference>
<dbReference type="EMBL" id="OVEO01000014">
    <property type="protein sequence ID" value="SPR00527.1"/>
    <property type="molecule type" value="Genomic_DNA"/>
</dbReference>
<dbReference type="PROSITE" id="PS00518">
    <property type="entry name" value="ZF_RING_1"/>
    <property type="match status" value="1"/>
</dbReference>
<evidence type="ECO:0000313" key="7">
    <source>
        <dbReference type="EMBL" id="CEO95657.1"/>
    </source>
</evidence>
<evidence type="ECO:0000313" key="10">
    <source>
        <dbReference type="Proteomes" id="UP000290189"/>
    </source>
</evidence>
<sequence length="318" mass="35342">MSRGLVAADLECSICLRLLFDPVTLTCGHTLCRGCLVRAMDEKRQCPFCRHPCQANAVAHASTTVLTGLLEKYFAEETAARATEANVERRDYRRRLPLFLSQTVDFPVRDVTYFMFEPRYRRLVSDCLAGNRQFVAVADVDGNDLGCIISITEVQQTLDGRCLVFGRGTQAVRLSNFEEVDMGFGLVTAAITPVDDEPSSAADSVDLFDQCRTAVTDLLRLDSSGIFRRRGLRDGISAAPDDPSSFSYWAAGMVDTPLTTQLEILGESNVRRRLQLARDALRDSIRRINQKRKNSSLIFLAIIGFTIAYSLKAHLTGK</sequence>
<feature type="domain" description="RING-type" evidence="6">
    <location>
        <begin position="12"/>
        <end position="50"/>
    </location>
</feature>
<dbReference type="PROSITE" id="PS50089">
    <property type="entry name" value="ZF_RING_2"/>
    <property type="match status" value="1"/>
</dbReference>
<dbReference type="Gene3D" id="3.30.40.10">
    <property type="entry name" value="Zinc/RING finger domain, C3HC4 (zinc finger)"/>
    <property type="match status" value="1"/>
</dbReference>
<dbReference type="PANTHER" id="PTHR23327">
    <property type="entry name" value="RING FINGER PROTEIN 127"/>
    <property type="match status" value="1"/>
</dbReference>
<keyword evidence="5" id="KW-1133">Transmembrane helix</keyword>
<reference evidence="8 10" key="2">
    <citation type="submission" date="2018-03" db="EMBL/GenBank/DDBJ databases">
        <authorList>
            <person name="Fogelqvist J."/>
        </authorList>
    </citation>
    <scope>NUCLEOTIDE SEQUENCE [LARGE SCALE GENOMIC DNA]</scope>
</reference>
<dbReference type="InterPro" id="IPR017907">
    <property type="entry name" value="Znf_RING_CS"/>
</dbReference>
<dbReference type="SMART" id="SM00464">
    <property type="entry name" value="LON"/>
    <property type="match status" value="1"/>
</dbReference>
<dbReference type="SUPFAM" id="SSF57850">
    <property type="entry name" value="RING/U-box"/>
    <property type="match status" value="1"/>
</dbReference>
<dbReference type="InterPro" id="IPR013083">
    <property type="entry name" value="Znf_RING/FYVE/PHD"/>
</dbReference>
<feature type="transmembrane region" description="Helical" evidence="5">
    <location>
        <begin position="296"/>
        <end position="315"/>
    </location>
</feature>
<dbReference type="Pfam" id="PF02190">
    <property type="entry name" value="LON_substr_bdg"/>
    <property type="match status" value="1"/>
</dbReference>
<dbReference type="InterPro" id="IPR003111">
    <property type="entry name" value="Lon_prtase_N"/>
</dbReference>
<proteinExistence type="predicted"/>
<keyword evidence="9" id="KW-1185">Reference proteome</keyword>
<evidence type="ECO:0000256" key="1">
    <source>
        <dbReference type="ARBA" id="ARBA00022723"/>
    </source>
</evidence>
<keyword evidence="1" id="KW-0479">Metal-binding</keyword>
<dbReference type="AlphaFoldDB" id="A0A0G4IKP5"/>
<dbReference type="OMA" id="QKCLERC"/>
<dbReference type="Gene3D" id="2.30.130.40">
    <property type="entry name" value="LON domain-like"/>
    <property type="match status" value="1"/>
</dbReference>
<dbReference type="InterPro" id="IPR015947">
    <property type="entry name" value="PUA-like_sf"/>
</dbReference>
<dbReference type="Pfam" id="PF13923">
    <property type="entry name" value="zf-C3HC4_2"/>
    <property type="match status" value="1"/>
</dbReference>
<dbReference type="GO" id="GO:0008270">
    <property type="term" value="F:zinc ion binding"/>
    <property type="evidence" value="ECO:0007669"/>
    <property type="project" value="UniProtKB-KW"/>
</dbReference>
<geneLocation type="mitochondrion" evidence="8"/>
<evidence type="ECO:0000256" key="2">
    <source>
        <dbReference type="ARBA" id="ARBA00022771"/>
    </source>
</evidence>
<evidence type="ECO:0000259" key="6">
    <source>
        <dbReference type="PROSITE" id="PS50089"/>
    </source>
</evidence>
<name>A0A0G4IKP5_PLABS</name>
<keyword evidence="5" id="KW-0472">Membrane</keyword>
<gene>
    <name evidence="7" type="ORF">PBRA_004383</name>
    <name evidence="8" type="ORF">PLBR_LOCUS7742</name>
</gene>
<organism evidence="7 9">
    <name type="scientific">Plasmodiophora brassicae</name>
    <name type="common">Clubroot disease agent</name>
    <dbReference type="NCBI Taxonomy" id="37360"/>
    <lineage>
        <taxon>Eukaryota</taxon>
        <taxon>Sar</taxon>
        <taxon>Rhizaria</taxon>
        <taxon>Endomyxa</taxon>
        <taxon>Phytomyxea</taxon>
        <taxon>Plasmodiophorida</taxon>
        <taxon>Plasmodiophoridae</taxon>
        <taxon>Plasmodiophora</taxon>
    </lineage>
</organism>
<dbReference type="Proteomes" id="UP000290189">
    <property type="component" value="Unassembled WGS sequence"/>
</dbReference>
<dbReference type="InterPro" id="IPR001841">
    <property type="entry name" value="Znf_RING"/>
</dbReference>
<evidence type="ECO:0000256" key="4">
    <source>
        <dbReference type="PROSITE-ProRule" id="PRU00175"/>
    </source>
</evidence>
<dbReference type="EMBL" id="CDSF01000024">
    <property type="protein sequence ID" value="CEO95657.1"/>
    <property type="molecule type" value="Genomic_DNA"/>
</dbReference>
<keyword evidence="3" id="KW-0862">Zinc</keyword>
<keyword evidence="8" id="KW-0496">Mitochondrion</keyword>
<keyword evidence="5" id="KW-0812">Transmembrane</keyword>
<keyword evidence="2 4" id="KW-0863">Zinc-finger</keyword>
<dbReference type="InterPro" id="IPR046336">
    <property type="entry name" value="Lon_prtase_N_sf"/>
</dbReference>